<proteinExistence type="predicted"/>
<organism evidence="1">
    <name type="scientific">freshwater metagenome</name>
    <dbReference type="NCBI Taxonomy" id="449393"/>
    <lineage>
        <taxon>unclassified sequences</taxon>
        <taxon>metagenomes</taxon>
        <taxon>ecological metagenomes</taxon>
    </lineage>
</organism>
<dbReference type="EMBL" id="CAFBLP010000005">
    <property type="protein sequence ID" value="CAB4862425.1"/>
    <property type="molecule type" value="Genomic_DNA"/>
</dbReference>
<reference evidence="1" key="1">
    <citation type="submission" date="2020-05" db="EMBL/GenBank/DDBJ databases">
        <authorList>
            <person name="Chiriac C."/>
            <person name="Salcher M."/>
            <person name="Ghai R."/>
            <person name="Kavagutti S V."/>
        </authorList>
    </citation>
    <scope>NUCLEOTIDE SEQUENCE</scope>
</reference>
<dbReference type="AlphaFoldDB" id="A0A6J7CZZ7"/>
<gene>
    <name evidence="1" type="ORF">UFOPK3376_00343</name>
</gene>
<evidence type="ECO:0000313" key="1">
    <source>
        <dbReference type="EMBL" id="CAB4862425.1"/>
    </source>
</evidence>
<dbReference type="Pfam" id="PF05402">
    <property type="entry name" value="PqqD"/>
    <property type="match status" value="1"/>
</dbReference>
<accession>A0A6J7CZZ7</accession>
<name>A0A6J7CZZ7_9ZZZZ</name>
<dbReference type="Gene3D" id="1.10.10.1150">
    <property type="entry name" value="Coenzyme PQQ synthesis protein D (PqqD)"/>
    <property type="match status" value="1"/>
</dbReference>
<dbReference type="InterPro" id="IPR041881">
    <property type="entry name" value="PqqD_sf"/>
</dbReference>
<sequence length="136" mass="14317">MLTGAGRVRKAGAVATSLFEANDRPTAIGRVSTAIIDGEAVLYHEAARTVHRLNAVASSVWLLSDGETSVNDMATELSELFAVDADVLGSAIDESLKLLADAGLLAGHEKPLPDFIESIDDYASDDSRIIPRPGDP</sequence>
<dbReference type="InterPro" id="IPR008792">
    <property type="entry name" value="PQQD"/>
</dbReference>
<protein>
    <submittedName>
        <fullName evidence="1">Unannotated protein</fullName>
    </submittedName>
</protein>